<dbReference type="GO" id="GO:0003677">
    <property type="term" value="F:DNA binding"/>
    <property type="evidence" value="ECO:0007669"/>
    <property type="project" value="UniProtKB-KW"/>
</dbReference>
<dbReference type="GO" id="GO:0009378">
    <property type="term" value="F:four-way junction helicase activity"/>
    <property type="evidence" value="ECO:0007669"/>
    <property type="project" value="InterPro"/>
</dbReference>
<proteinExistence type="inferred from homology"/>
<feature type="domain" description="Helix-hairpin-helix DNA-binding motif class 1" evidence="5">
    <location>
        <begin position="108"/>
        <end position="127"/>
    </location>
</feature>
<dbReference type="Pfam" id="PF14520">
    <property type="entry name" value="HHH_5"/>
    <property type="match status" value="1"/>
</dbReference>
<comment type="caution">
    <text evidence="6">The sequence shown here is derived from an EMBL/GenBank/DDBJ whole genome shotgun (WGS) entry which is preliminary data.</text>
</comment>
<dbReference type="GO" id="GO:0005524">
    <property type="term" value="F:ATP binding"/>
    <property type="evidence" value="ECO:0007669"/>
    <property type="project" value="InterPro"/>
</dbReference>
<dbReference type="InterPro" id="IPR013849">
    <property type="entry name" value="DNA_helicase_Holl-junc_RuvA_I"/>
</dbReference>
<dbReference type="PATRIC" id="fig|1838285.3.peg.920"/>
<dbReference type="GO" id="GO:0006310">
    <property type="term" value="P:DNA recombination"/>
    <property type="evidence" value="ECO:0007669"/>
    <property type="project" value="InterPro"/>
</dbReference>
<dbReference type="SUPFAM" id="SSF47781">
    <property type="entry name" value="RuvA domain 2-like"/>
    <property type="match status" value="1"/>
</dbReference>
<dbReference type="EMBL" id="LYOS01000002">
    <property type="protein sequence ID" value="OFV68269.1"/>
    <property type="molecule type" value="Genomic_DNA"/>
</dbReference>
<keyword evidence="6" id="KW-0378">Hydrolase</keyword>
<feature type="domain" description="Helix-hairpin-helix DNA-binding motif class 1" evidence="5">
    <location>
        <begin position="73"/>
        <end position="92"/>
    </location>
</feature>
<keyword evidence="7" id="KW-1185">Reference proteome</keyword>
<keyword evidence="4" id="KW-0234">DNA repair</keyword>
<evidence type="ECO:0000256" key="3">
    <source>
        <dbReference type="ARBA" id="ARBA00023125"/>
    </source>
</evidence>
<dbReference type="Gene3D" id="1.10.150.20">
    <property type="entry name" value="5' to 3' exonuclease, C-terminal subdomain"/>
    <property type="match status" value="1"/>
</dbReference>
<name>A0A1F2PA68_9EURY</name>
<keyword evidence="2" id="KW-0227">DNA damage</keyword>
<evidence type="ECO:0000313" key="6">
    <source>
        <dbReference type="EMBL" id="OFV68269.1"/>
    </source>
</evidence>
<dbReference type="GO" id="GO:0009379">
    <property type="term" value="C:Holliday junction helicase complex"/>
    <property type="evidence" value="ECO:0007669"/>
    <property type="project" value="InterPro"/>
</dbReference>
<dbReference type="Pfam" id="PF01330">
    <property type="entry name" value="RuvA_N"/>
    <property type="match status" value="1"/>
</dbReference>
<dbReference type="Pfam" id="PF07499">
    <property type="entry name" value="RuvA_C"/>
    <property type="match status" value="1"/>
</dbReference>
<evidence type="ECO:0000313" key="7">
    <source>
        <dbReference type="Proteomes" id="UP000186940"/>
    </source>
</evidence>
<dbReference type="GO" id="GO:0006281">
    <property type="term" value="P:DNA repair"/>
    <property type="evidence" value="ECO:0007669"/>
    <property type="project" value="UniProtKB-KW"/>
</dbReference>
<dbReference type="InterPro" id="IPR000085">
    <property type="entry name" value="RuvA"/>
</dbReference>
<dbReference type="STRING" id="1838285.SCAL_000909"/>
<dbReference type="InterPro" id="IPR036267">
    <property type="entry name" value="RuvA_C_sf"/>
</dbReference>
<dbReference type="AlphaFoldDB" id="A0A1F2PA68"/>
<dbReference type="SUPFAM" id="SSF50249">
    <property type="entry name" value="Nucleic acid-binding proteins"/>
    <property type="match status" value="1"/>
</dbReference>
<dbReference type="EC" id="3.6.1.-" evidence="6"/>
<dbReference type="Gene3D" id="2.40.50.140">
    <property type="entry name" value="Nucleic acid-binding proteins"/>
    <property type="match status" value="1"/>
</dbReference>
<dbReference type="InterPro" id="IPR010994">
    <property type="entry name" value="RuvA_2-like"/>
</dbReference>
<dbReference type="CDD" id="cd14332">
    <property type="entry name" value="UBA_RuvA_C"/>
    <property type="match status" value="1"/>
</dbReference>
<dbReference type="InterPro" id="IPR012340">
    <property type="entry name" value="NA-bd_OB-fold"/>
</dbReference>
<gene>
    <name evidence="6" type="ORF">SCAL_000909</name>
</gene>
<evidence type="ECO:0000256" key="4">
    <source>
        <dbReference type="ARBA" id="ARBA00023204"/>
    </source>
</evidence>
<dbReference type="SUPFAM" id="SSF46929">
    <property type="entry name" value="DNA helicase RuvA subunit, C-terminal domain"/>
    <property type="match status" value="1"/>
</dbReference>
<protein>
    <submittedName>
        <fullName evidence="6">Bacterial DNA recombination protein RuvA</fullName>
        <ecNumber evidence="6">3.6.1.-</ecNumber>
    </submittedName>
</protein>
<dbReference type="GO" id="GO:0016787">
    <property type="term" value="F:hydrolase activity"/>
    <property type="evidence" value="ECO:0007669"/>
    <property type="project" value="UniProtKB-KW"/>
</dbReference>
<keyword evidence="1" id="KW-0963">Cytoplasm</keyword>
<accession>A0A1F2PA68</accession>
<organism evidence="6 7">
    <name type="scientific">Candidatus Syntropharchaeum caldarium</name>
    <dbReference type="NCBI Taxonomy" id="1838285"/>
    <lineage>
        <taxon>Archaea</taxon>
        <taxon>Methanobacteriati</taxon>
        <taxon>Methanobacteriota</taxon>
        <taxon>Stenosarchaea group</taxon>
        <taxon>Methanomicrobia</taxon>
        <taxon>Methanosarcinales</taxon>
        <taxon>ANME-2 cluster</taxon>
        <taxon>Candidatus Syntropharchaeum</taxon>
    </lineage>
</organism>
<dbReference type="NCBIfam" id="TIGR00084">
    <property type="entry name" value="ruvA"/>
    <property type="match status" value="1"/>
</dbReference>
<dbReference type="HAMAP" id="MF_00031">
    <property type="entry name" value="DNA_HJ_migration_RuvA"/>
    <property type="match status" value="1"/>
</dbReference>
<dbReference type="Proteomes" id="UP000186940">
    <property type="component" value="Unassembled WGS sequence"/>
</dbReference>
<dbReference type="SMART" id="SM00278">
    <property type="entry name" value="HhH1"/>
    <property type="match status" value="2"/>
</dbReference>
<dbReference type="InterPro" id="IPR011114">
    <property type="entry name" value="RuvA_C"/>
</dbReference>
<reference evidence="6" key="1">
    <citation type="submission" date="2016-05" db="EMBL/GenBank/DDBJ databases">
        <title>Microbial consortia oxidize butane by reversing methanogenesis.</title>
        <authorList>
            <person name="Laso-Perez R."/>
            <person name="Richter M."/>
            <person name="Wegener G."/>
            <person name="Musat F."/>
        </authorList>
    </citation>
    <scope>NUCLEOTIDE SEQUENCE [LARGE SCALE GENOMIC DNA]</scope>
    <source>
        <strain evidence="6">BOX2</strain>
    </source>
</reference>
<evidence type="ECO:0000256" key="1">
    <source>
        <dbReference type="ARBA" id="ARBA00022490"/>
    </source>
</evidence>
<evidence type="ECO:0000256" key="2">
    <source>
        <dbReference type="ARBA" id="ARBA00022763"/>
    </source>
</evidence>
<dbReference type="InterPro" id="IPR003583">
    <property type="entry name" value="Hlx-hairpin-Hlx_DNA-bd_motif"/>
</dbReference>
<keyword evidence="3" id="KW-0238">DNA-binding</keyword>
<evidence type="ECO:0000259" key="5">
    <source>
        <dbReference type="SMART" id="SM00278"/>
    </source>
</evidence>
<sequence length="190" mass="20685">MIAHIRGVVEGMEEDAVVVDVNGIGYRIFVPADIIESLGGCGEEIKLLTHLQMKDDEMVLYGFLDSYELEIFQALLGVSGVGAKTALTILSSLKPDLLQSAVISGDIDKLTSIKGIGKKTASRIVLELGERLVVRKTLPKKFNDAIEGLVTLGYSKNEAENVVKQILDEKGEEISVEDIIKEGLRRLTSN</sequence>
<dbReference type="Gene3D" id="1.10.8.10">
    <property type="entry name" value="DNA helicase RuvA subunit, C-terminal domain"/>
    <property type="match status" value="1"/>
</dbReference>